<dbReference type="GO" id="GO:0097602">
    <property type="term" value="F:cullin family protein binding"/>
    <property type="evidence" value="ECO:0000318"/>
    <property type="project" value="GO_Central"/>
</dbReference>
<dbReference type="OMA" id="KFEQHIQ"/>
<dbReference type="PANTHER" id="PTHR15668">
    <property type="entry name" value="JM1 PROTEIN"/>
    <property type="match status" value="1"/>
</dbReference>
<proteinExistence type="inferred from homology"/>
<dbReference type="EMBL" id="DF237133">
    <property type="protein sequence ID" value="GAQ84310.1"/>
    <property type="molecule type" value="Genomic_DNA"/>
</dbReference>
<evidence type="ECO:0000259" key="3">
    <source>
        <dbReference type="Pfam" id="PF05667"/>
    </source>
</evidence>
<evidence type="ECO:0000259" key="4">
    <source>
        <dbReference type="Pfam" id="PF21674"/>
    </source>
</evidence>
<dbReference type="InterPro" id="IPR048349">
    <property type="entry name" value="CCDC22_N"/>
</dbReference>
<feature type="domain" description="CCDC22 N-terminal" evidence="4">
    <location>
        <begin position="1"/>
        <end position="48"/>
    </location>
</feature>
<organism evidence="5 6">
    <name type="scientific">Klebsormidium nitens</name>
    <name type="common">Green alga</name>
    <name type="synonym">Ulothrix nitens</name>
    <dbReference type="NCBI Taxonomy" id="105231"/>
    <lineage>
        <taxon>Eukaryota</taxon>
        <taxon>Viridiplantae</taxon>
        <taxon>Streptophyta</taxon>
        <taxon>Klebsormidiophyceae</taxon>
        <taxon>Klebsormidiales</taxon>
        <taxon>Klebsormidiaceae</taxon>
        <taxon>Klebsormidium</taxon>
    </lineage>
</organism>
<evidence type="ECO:0008006" key="7">
    <source>
        <dbReference type="Google" id="ProtNLM"/>
    </source>
</evidence>
<evidence type="ECO:0000313" key="5">
    <source>
        <dbReference type="EMBL" id="GAQ84310.1"/>
    </source>
</evidence>
<reference evidence="5 6" key="1">
    <citation type="journal article" date="2014" name="Nat. Commun.">
        <title>Klebsormidium flaccidum genome reveals primary factors for plant terrestrial adaptation.</title>
        <authorList>
            <person name="Hori K."/>
            <person name="Maruyama F."/>
            <person name="Fujisawa T."/>
            <person name="Togashi T."/>
            <person name="Yamamoto N."/>
            <person name="Seo M."/>
            <person name="Sato S."/>
            <person name="Yamada T."/>
            <person name="Mori H."/>
            <person name="Tajima N."/>
            <person name="Moriyama T."/>
            <person name="Ikeuchi M."/>
            <person name="Watanabe M."/>
            <person name="Wada H."/>
            <person name="Kobayashi K."/>
            <person name="Saito M."/>
            <person name="Masuda T."/>
            <person name="Sasaki-Sekimoto Y."/>
            <person name="Mashiguchi K."/>
            <person name="Awai K."/>
            <person name="Shimojima M."/>
            <person name="Masuda S."/>
            <person name="Iwai M."/>
            <person name="Nobusawa T."/>
            <person name="Narise T."/>
            <person name="Kondo S."/>
            <person name="Saito H."/>
            <person name="Sato R."/>
            <person name="Murakawa M."/>
            <person name="Ihara Y."/>
            <person name="Oshima-Yamada Y."/>
            <person name="Ohtaka K."/>
            <person name="Satoh M."/>
            <person name="Sonobe K."/>
            <person name="Ishii M."/>
            <person name="Ohtani R."/>
            <person name="Kanamori-Sato M."/>
            <person name="Honoki R."/>
            <person name="Miyazaki D."/>
            <person name="Mochizuki H."/>
            <person name="Umetsu J."/>
            <person name="Higashi K."/>
            <person name="Shibata D."/>
            <person name="Kamiya Y."/>
            <person name="Sato N."/>
            <person name="Nakamura Y."/>
            <person name="Tabata S."/>
            <person name="Ida S."/>
            <person name="Kurokawa K."/>
            <person name="Ohta H."/>
        </authorList>
    </citation>
    <scope>NUCLEOTIDE SEQUENCE [LARGE SCALE GENOMIC DNA]</scope>
    <source>
        <strain evidence="5 6">NIES-2285</strain>
    </source>
</reference>
<keyword evidence="2" id="KW-0175">Coiled coil</keyword>
<evidence type="ECO:0000256" key="1">
    <source>
        <dbReference type="ARBA" id="ARBA00006438"/>
    </source>
</evidence>
<feature type="domain" description="CCDC22 coiled-coil" evidence="3">
    <location>
        <begin position="158"/>
        <end position="428"/>
    </location>
</feature>
<sequence>MAARFRVCADLAVKMQQLGYRGELSFQQFLYPSESDTRNLVRFLVEKLAASRSSASGARSGSRVASRFLSALNSNSATSAPLPGGKHAGGKLVVPHRSQPLAIGMNKQKGIYVFGSKGFAGVRPQHVPGGAESGEVEAAQKGVEEMRLEDGAAEEGGEGDAEMLALQERYESGAAALTALQDRMGELELEYRRLGEEAEALEEETVRLEEEYVLRKETAGVLLERGGNVEELAEELQRWIDKAHERKRGLEEEWAAFAGPLEAQRGELRGVGGQEREAMKAREEETRALRAECRELEADIFDKEGQQDALLAELEGAPKGAPGAAYVRRISDIVKQVRKQDADIAKIVADIRDLQRQNNTEQDKLRRTYALVDEKVFREAKRDAACKAAYRVLCSIHQSFGDLVEATTERDRVSREVAEMEAKVRALQRRKLDPGKVDEDLRAILKENQGLEGRLKGETVERRESSGPL</sequence>
<evidence type="ECO:0000256" key="2">
    <source>
        <dbReference type="SAM" id="Coils"/>
    </source>
</evidence>
<gene>
    <name evidence="5" type="ORF">KFL_001840090</name>
</gene>
<dbReference type="AlphaFoldDB" id="A0A1Y1I049"/>
<dbReference type="PANTHER" id="PTHR15668:SF4">
    <property type="entry name" value="COILED-COIL DOMAIN-CONTAINING PROTEIN 22"/>
    <property type="match status" value="1"/>
</dbReference>
<protein>
    <recommendedName>
        <fullName evidence="7">Coiled-coil domain-containing protein 22</fullName>
    </recommendedName>
</protein>
<dbReference type="STRING" id="105231.A0A1Y1I049"/>
<dbReference type="Pfam" id="PF21674">
    <property type="entry name" value="CCDC22_N"/>
    <property type="match status" value="1"/>
</dbReference>
<keyword evidence="6" id="KW-1185">Reference proteome</keyword>
<accession>A0A1Y1I049</accession>
<dbReference type="Pfam" id="PF05667">
    <property type="entry name" value="CCDC22_CC"/>
    <property type="match status" value="1"/>
</dbReference>
<feature type="coiled-coil region" evidence="2">
    <location>
        <begin position="337"/>
        <end position="364"/>
    </location>
</feature>
<dbReference type="InterPro" id="IPR048348">
    <property type="entry name" value="CCDC22_CC"/>
</dbReference>
<comment type="similarity">
    <text evidence="1">Belongs to the CCDC22 family.</text>
</comment>
<feature type="coiled-coil region" evidence="2">
    <location>
        <begin position="177"/>
        <end position="253"/>
    </location>
</feature>
<dbReference type="OrthoDB" id="10266736at2759"/>
<evidence type="ECO:0000313" key="6">
    <source>
        <dbReference type="Proteomes" id="UP000054558"/>
    </source>
</evidence>
<dbReference type="InterPro" id="IPR008530">
    <property type="entry name" value="CCDC22"/>
</dbReference>
<name>A0A1Y1I049_KLENI</name>
<dbReference type="Proteomes" id="UP000054558">
    <property type="component" value="Unassembled WGS sequence"/>
</dbReference>
<dbReference type="GO" id="GO:2000060">
    <property type="term" value="P:positive regulation of ubiquitin-dependent protein catabolic process"/>
    <property type="evidence" value="ECO:0000318"/>
    <property type="project" value="GO_Central"/>
</dbReference>
<feature type="coiled-coil region" evidence="2">
    <location>
        <begin position="403"/>
        <end position="430"/>
    </location>
</feature>